<evidence type="ECO:0000256" key="6">
    <source>
        <dbReference type="PROSITE-ProRule" id="PRU01161"/>
    </source>
</evidence>
<gene>
    <name evidence="9" type="ORF">SAMN05421855_101665</name>
</gene>
<dbReference type="Gene3D" id="3.40.1090.10">
    <property type="entry name" value="Cytosolic phospholipase A2 catalytic domain"/>
    <property type="match status" value="1"/>
</dbReference>
<dbReference type="PROSITE" id="PS51779">
    <property type="entry name" value="POTRA"/>
    <property type="match status" value="1"/>
</dbReference>
<feature type="active site" description="Nucleophile" evidence="6">
    <location>
        <position position="63"/>
    </location>
</feature>
<dbReference type="PANTHER" id="PTHR14226">
    <property type="entry name" value="NEUROPATHY TARGET ESTERASE/SWISS CHEESE D.MELANOGASTER"/>
    <property type="match status" value="1"/>
</dbReference>
<reference evidence="9 10" key="1">
    <citation type="submission" date="2016-10" db="EMBL/GenBank/DDBJ databases">
        <authorList>
            <person name="de Groot N.N."/>
        </authorList>
    </citation>
    <scope>NUCLEOTIDE SEQUENCE [LARGE SCALE GENOMIC DNA]</scope>
    <source>
        <strain evidence="9 10">DSM 16195</strain>
    </source>
</reference>
<dbReference type="InterPro" id="IPR002641">
    <property type="entry name" value="PNPLA_dom"/>
</dbReference>
<feature type="domain" description="PNPLA" evidence="7">
    <location>
        <begin position="30"/>
        <end position="220"/>
    </location>
</feature>
<sequence length="745" mass="83374">MKKALIVIVCFVSGLLYSQEKEVKDLKVGVVLSGGGAKGLAHIGVLKAIEEAGIRVDYVGGTSMGAIVGGLYASGYSAKQLDSIFNVVDFNTLIQDDIPRSAKTFYEKDESEKYTLTLPFDDFQVGFPSGLSKGQNVYNMMSKLMAHVSTVNDFEKLPIPFFCVATNVETGKMVMLNKGYLPRAITASGALPSLFSPVVIDGMLLVDGGVVNNYPIDEVRAKGMDIIIGVDVQDGLKDRTALQSAFDVLVQINNYRTVGDMVEKKGKTDIYIHPNIDDFSVVSFSDGRKIIESGVEASIVYKDKLDSIAKLQLHPPKEEVTFRKRNSFYIDDVGITGNEKYSRAYVLGKLKLKTPSVVTYQDFSDGVNNLSATGNFQDIDYRLVPLEDDKYSIQFTLRENNSSMLLRLGAHYDNLFKSTALVNLTKKRLLTNNDIASFDLMLGDNLRYNFNYYIDKGFYWSIGLNSSYNYFEKDVAIDFVLPELTSEGSNQINRINLEYGDFTNQLYVETLFRRSFLLGGGIEHKFLNYLSETLGIDENNKPRTVFESTNYYSTYGFLKYDTYDNSFFPKKGVFFNGDFHLYMFASGRNDDFTQFSIAKGKIGYAKSFFTDFSAVITSEGGFKIGGGDETQSFDFTLGGFGFKEINNIIPMYGYEALSLRGNTYLKSSLTLDYEIVRKNHINVAVNIAKVGDDLFTSGNWIDGVDYSGYAFGYGLETFFGPIEIKYSYSPERDKGEWYVSGGFRF</sequence>
<dbReference type="GO" id="GO:0016787">
    <property type="term" value="F:hydrolase activity"/>
    <property type="evidence" value="ECO:0007669"/>
    <property type="project" value="UniProtKB-UniRule"/>
</dbReference>
<proteinExistence type="predicted"/>
<evidence type="ECO:0000256" key="5">
    <source>
        <dbReference type="ARBA" id="ARBA00023136"/>
    </source>
</evidence>
<keyword evidence="3 6" id="KW-0442">Lipid degradation</keyword>
<name>A0A1G7CZI0_9FLAO</name>
<evidence type="ECO:0000313" key="10">
    <source>
        <dbReference type="Proteomes" id="UP000199321"/>
    </source>
</evidence>
<dbReference type="InterPro" id="IPR043864">
    <property type="entry name" value="Omp85-like_dom"/>
</dbReference>
<dbReference type="Gene3D" id="3.10.20.310">
    <property type="entry name" value="membrane protein fhac"/>
    <property type="match status" value="1"/>
</dbReference>
<dbReference type="AlphaFoldDB" id="A0A1G7CZI0"/>
<dbReference type="RefSeq" id="WP_093140466.1">
    <property type="nucleotide sequence ID" value="NZ_BMWO01000001.1"/>
</dbReference>
<feature type="short sequence motif" description="GXGXXG" evidence="6">
    <location>
        <begin position="34"/>
        <end position="39"/>
    </location>
</feature>
<dbReference type="Proteomes" id="UP000199321">
    <property type="component" value="Unassembled WGS sequence"/>
</dbReference>
<dbReference type="InterPro" id="IPR050301">
    <property type="entry name" value="NTE"/>
</dbReference>
<dbReference type="GO" id="GO:0016020">
    <property type="term" value="C:membrane"/>
    <property type="evidence" value="ECO:0007669"/>
    <property type="project" value="UniProtKB-SubCell"/>
</dbReference>
<feature type="active site" description="Proton acceptor" evidence="6">
    <location>
        <position position="207"/>
    </location>
</feature>
<dbReference type="STRING" id="227084.SAMN05421855_101665"/>
<dbReference type="PANTHER" id="PTHR14226:SF76">
    <property type="entry name" value="NTE FAMILY PROTEIN RSSA"/>
    <property type="match status" value="1"/>
</dbReference>
<dbReference type="PROSITE" id="PS51635">
    <property type="entry name" value="PNPLA"/>
    <property type="match status" value="1"/>
</dbReference>
<dbReference type="GO" id="GO:0016042">
    <property type="term" value="P:lipid catabolic process"/>
    <property type="evidence" value="ECO:0007669"/>
    <property type="project" value="UniProtKB-UniRule"/>
</dbReference>
<keyword evidence="10" id="KW-1185">Reference proteome</keyword>
<keyword evidence="5" id="KW-0472">Membrane</keyword>
<dbReference type="InterPro" id="IPR034746">
    <property type="entry name" value="POTRA"/>
</dbReference>
<comment type="subcellular location">
    <subcellularLocation>
        <location evidence="1">Membrane</location>
    </subcellularLocation>
</comment>
<evidence type="ECO:0000259" key="8">
    <source>
        <dbReference type="PROSITE" id="PS51779"/>
    </source>
</evidence>
<dbReference type="CDD" id="cd07205">
    <property type="entry name" value="Pat_PNPLA6_PNPLA7_NTE1_like"/>
    <property type="match status" value="1"/>
</dbReference>
<evidence type="ECO:0000256" key="4">
    <source>
        <dbReference type="ARBA" id="ARBA00023098"/>
    </source>
</evidence>
<evidence type="ECO:0000259" key="7">
    <source>
        <dbReference type="PROSITE" id="PS51635"/>
    </source>
</evidence>
<accession>A0A1G7CZI0</accession>
<keyword evidence="2 6" id="KW-0378">Hydrolase</keyword>
<dbReference type="Pfam" id="PF19143">
    <property type="entry name" value="Omp85_2"/>
    <property type="match status" value="1"/>
</dbReference>
<dbReference type="Pfam" id="PF01734">
    <property type="entry name" value="Patatin"/>
    <property type="match status" value="1"/>
</dbReference>
<organism evidence="9 10">
    <name type="scientific">Ulvibacter litoralis</name>
    <dbReference type="NCBI Taxonomy" id="227084"/>
    <lineage>
        <taxon>Bacteria</taxon>
        <taxon>Pseudomonadati</taxon>
        <taxon>Bacteroidota</taxon>
        <taxon>Flavobacteriia</taxon>
        <taxon>Flavobacteriales</taxon>
        <taxon>Flavobacteriaceae</taxon>
        <taxon>Ulvibacter</taxon>
    </lineage>
</organism>
<evidence type="ECO:0000256" key="2">
    <source>
        <dbReference type="ARBA" id="ARBA00022801"/>
    </source>
</evidence>
<dbReference type="InterPro" id="IPR016035">
    <property type="entry name" value="Acyl_Trfase/lysoPLipase"/>
</dbReference>
<protein>
    <submittedName>
        <fullName evidence="9">NTE family protein</fullName>
    </submittedName>
</protein>
<evidence type="ECO:0000256" key="1">
    <source>
        <dbReference type="ARBA" id="ARBA00004370"/>
    </source>
</evidence>
<dbReference type="OrthoDB" id="9770965at2"/>
<feature type="short sequence motif" description="DGA/G" evidence="6">
    <location>
        <begin position="207"/>
        <end position="209"/>
    </location>
</feature>
<feature type="domain" description="POTRA" evidence="8">
    <location>
        <begin position="328"/>
        <end position="398"/>
    </location>
</feature>
<evidence type="ECO:0000256" key="3">
    <source>
        <dbReference type="ARBA" id="ARBA00022963"/>
    </source>
</evidence>
<feature type="short sequence motif" description="GXSXG" evidence="6">
    <location>
        <begin position="61"/>
        <end position="65"/>
    </location>
</feature>
<keyword evidence="4 6" id="KW-0443">Lipid metabolism</keyword>
<evidence type="ECO:0000313" key="9">
    <source>
        <dbReference type="EMBL" id="SDE44679.1"/>
    </source>
</evidence>
<dbReference type="SUPFAM" id="SSF52151">
    <property type="entry name" value="FabD/lysophospholipase-like"/>
    <property type="match status" value="1"/>
</dbReference>
<dbReference type="EMBL" id="FNBA01000001">
    <property type="protein sequence ID" value="SDE44679.1"/>
    <property type="molecule type" value="Genomic_DNA"/>
</dbReference>